<accession>A0ABW2TY37</accession>
<evidence type="ECO:0000256" key="1">
    <source>
        <dbReference type="SAM" id="MobiDB-lite"/>
    </source>
</evidence>
<feature type="compositionally biased region" description="Low complexity" evidence="1">
    <location>
        <begin position="124"/>
        <end position="139"/>
    </location>
</feature>
<evidence type="ECO:0000313" key="3">
    <source>
        <dbReference type="Proteomes" id="UP001596512"/>
    </source>
</evidence>
<name>A0ABW2TY37_9PSEU</name>
<comment type="caution">
    <text evidence="2">The sequence shown here is derived from an EMBL/GenBank/DDBJ whole genome shotgun (WGS) entry which is preliminary data.</text>
</comment>
<sequence>MVNLITRRAVNRPAHLARGGLVYTVSLADGRVRPVAAGAAVNSASLRCGAGGRAAVVSYSAPEAPTTTVFAIDAARASARPVARLDGQYVDPVLDGDRVYLRQAGRIVRVAAGSPRSCTRAREGSNSAASAAGCSSSPSGPRPGPRCATCGSPPAR</sequence>
<feature type="region of interest" description="Disordered" evidence="1">
    <location>
        <begin position="117"/>
        <end position="156"/>
    </location>
</feature>
<gene>
    <name evidence="2" type="ORF">ACFQV2_33900</name>
</gene>
<dbReference type="EMBL" id="JBHTEY010000004">
    <property type="protein sequence ID" value="MFC7617661.1"/>
    <property type="molecule type" value="Genomic_DNA"/>
</dbReference>
<proteinExistence type="predicted"/>
<organism evidence="2 3">
    <name type="scientific">Actinokineospora soli</name>
    <dbReference type="NCBI Taxonomy" id="1048753"/>
    <lineage>
        <taxon>Bacteria</taxon>
        <taxon>Bacillati</taxon>
        <taxon>Actinomycetota</taxon>
        <taxon>Actinomycetes</taxon>
        <taxon>Pseudonocardiales</taxon>
        <taxon>Pseudonocardiaceae</taxon>
        <taxon>Actinokineospora</taxon>
    </lineage>
</organism>
<evidence type="ECO:0000313" key="2">
    <source>
        <dbReference type="EMBL" id="MFC7617661.1"/>
    </source>
</evidence>
<keyword evidence="3" id="KW-1185">Reference proteome</keyword>
<reference evidence="3" key="1">
    <citation type="journal article" date="2019" name="Int. J. Syst. Evol. Microbiol.">
        <title>The Global Catalogue of Microorganisms (GCM) 10K type strain sequencing project: providing services to taxonomists for standard genome sequencing and annotation.</title>
        <authorList>
            <consortium name="The Broad Institute Genomics Platform"/>
            <consortium name="The Broad Institute Genome Sequencing Center for Infectious Disease"/>
            <person name="Wu L."/>
            <person name="Ma J."/>
        </authorList>
    </citation>
    <scope>NUCLEOTIDE SEQUENCE [LARGE SCALE GENOMIC DNA]</scope>
    <source>
        <strain evidence="3">JCM 17695</strain>
    </source>
</reference>
<dbReference type="Proteomes" id="UP001596512">
    <property type="component" value="Unassembled WGS sequence"/>
</dbReference>
<protein>
    <submittedName>
        <fullName evidence="2">Uncharacterized protein</fullName>
    </submittedName>
</protein>